<dbReference type="Proteomes" id="UP000295717">
    <property type="component" value="Unassembled WGS sequence"/>
</dbReference>
<gene>
    <name evidence="10" type="ORF">EDC35_11436</name>
</gene>
<evidence type="ECO:0000256" key="6">
    <source>
        <dbReference type="SAM" id="MobiDB-lite"/>
    </source>
</evidence>
<dbReference type="GO" id="GO:0005886">
    <property type="term" value="C:plasma membrane"/>
    <property type="evidence" value="ECO:0007669"/>
    <property type="project" value="TreeGrafter"/>
</dbReference>
<accession>A0A4R3MW64</accession>
<keyword evidence="7" id="KW-0472">Membrane</keyword>
<dbReference type="Pfam" id="PF23892">
    <property type="entry name" value="Ig_CycH"/>
    <property type="match status" value="1"/>
</dbReference>
<dbReference type="Pfam" id="PF23914">
    <property type="entry name" value="TPR_CcmH_CycH"/>
    <property type="match status" value="1"/>
</dbReference>
<keyword evidence="11" id="KW-1185">Reference proteome</keyword>
<dbReference type="AlphaFoldDB" id="A0A4R3MW64"/>
<dbReference type="InterPro" id="IPR051263">
    <property type="entry name" value="C-type_cytochrome_biogenesis"/>
</dbReference>
<evidence type="ECO:0000256" key="5">
    <source>
        <dbReference type="PROSITE-ProRule" id="PRU00339"/>
    </source>
</evidence>
<feature type="region of interest" description="Disordered" evidence="6">
    <location>
        <begin position="286"/>
        <end position="309"/>
    </location>
</feature>
<feature type="repeat" description="TPR" evidence="5">
    <location>
        <begin position="163"/>
        <end position="196"/>
    </location>
</feature>
<evidence type="ECO:0000256" key="7">
    <source>
        <dbReference type="SAM" id="Phobius"/>
    </source>
</evidence>
<dbReference type="PANTHER" id="PTHR47870:SF4">
    <property type="entry name" value="CYTOCHROME C-TYPE BIOGENESIS PROTEIN CYCH"/>
    <property type="match status" value="1"/>
</dbReference>
<evidence type="ECO:0000256" key="2">
    <source>
        <dbReference type="ARBA" id="ARBA00022737"/>
    </source>
</evidence>
<dbReference type="InterPro" id="IPR019734">
    <property type="entry name" value="TPR_rpt"/>
</dbReference>
<evidence type="ECO:0000313" key="10">
    <source>
        <dbReference type="EMBL" id="TCT18134.1"/>
    </source>
</evidence>
<dbReference type="GO" id="GO:0017004">
    <property type="term" value="P:cytochrome complex assembly"/>
    <property type="evidence" value="ECO:0007669"/>
    <property type="project" value="UniProtKB-KW"/>
</dbReference>
<evidence type="ECO:0000256" key="3">
    <source>
        <dbReference type="ARBA" id="ARBA00022748"/>
    </source>
</evidence>
<dbReference type="NCBIfam" id="TIGR03142">
    <property type="entry name" value="cytochro_ccmI"/>
    <property type="match status" value="1"/>
</dbReference>
<keyword evidence="7" id="KW-0812">Transmembrane</keyword>
<dbReference type="InterPro" id="IPR056413">
    <property type="entry name" value="TPR_CcmH_CycH"/>
</dbReference>
<dbReference type="InterPro" id="IPR011990">
    <property type="entry name" value="TPR-like_helical_dom_sf"/>
</dbReference>
<reference evidence="10 11" key="1">
    <citation type="submission" date="2019-03" db="EMBL/GenBank/DDBJ databases">
        <title>Genomic Encyclopedia of Type Strains, Phase IV (KMG-IV): sequencing the most valuable type-strain genomes for metagenomic binning, comparative biology and taxonomic classification.</title>
        <authorList>
            <person name="Goeker M."/>
        </authorList>
    </citation>
    <scope>NUCLEOTIDE SEQUENCE [LARGE SCALE GENOMIC DNA]</scope>
    <source>
        <strain evidence="10 11">DSM 13587</strain>
    </source>
</reference>
<dbReference type="EMBL" id="SMAO01000014">
    <property type="protein sequence ID" value="TCT18134.1"/>
    <property type="molecule type" value="Genomic_DNA"/>
</dbReference>
<keyword evidence="7" id="KW-1133">Transmembrane helix</keyword>
<evidence type="ECO:0000256" key="4">
    <source>
        <dbReference type="ARBA" id="ARBA00022803"/>
    </source>
</evidence>
<dbReference type="PROSITE" id="PS50005">
    <property type="entry name" value="TPR"/>
    <property type="match status" value="1"/>
</dbReference>
<dbReference type="Gene3D" id="1.25.40.10">
    <property type="entry name" value="Tetratricopeptide repeat domain"/>
    <property type="match status" value="1"/>
</dbReference>
<organism evidence="10 11">
    <name type="scientific">Thiobaca trueperi</name>
    <dbReference type="NCBI Taxonomy" id="127458"/>
    <lineage>
        <taxon>Bacteria</taxon>
        <taxon>Pseudomonadati</taxon>
        <taxon>Pseudomonadota</taxon>
        <taxon>Gammaproteobacteria</taxon>
        <taxon>Chromatiales</taxon>
        <taxon>Chromatiaceae</taxon>
        <taxon>Thiobaca</taxon>
    </lineage>
</organism>
<feature type="transmembrane region" description="Helical" evidence="7">
    <location>
        <begin position="97"/>
        <end position="116"/>
    </location>
</feature>
<keyword evidence="2" id="KW-0677">Repeat</keyword>
<dbReference type="InterPro" id="IPR056412">
    <property type="entry name" value="Ig_CycH"/>
</dbReference>
<evidence type="ECO:0000256" key="1">
    <source>
        <dbReference type="ARBA" id="ARBA00004196"/>
    </source>
</evidence>
<dbReference type="GO" id="GO:0030313">
    <property type="term" value="C:cell envelope"/>
    <property type="evidence" value="ECO:0007669"/>
    <property type="project" value="UniProtKB-SubCell"/>
</dbReference>
<keyword evidence="4 5" id="KW-0802">TPR repeat</keyword>
<protein>
    <submittedName>
        <fullName evidence="10">Cytochrome c-type biogenesis protein CcmH</fullName>
    </submittedName>
</protein>
<dbReference type="SUPFAM" id="SSF48452">
    <property type="entry name" value="TPR-like"/>
    <property type="match status" value="1"/>
</dbReference>
<feature type="domain" description="Cytochrome c-type biogenesis protein H Ig-like" evidence="8">
    <location>
        <begin position="323"/>
        <end position="430"/>
    </location>
</feature>
<sequence length="434" mass="46011">MIFWILAAGLIGLALLFIILPLSRQDAPLDSPEPDALNLEVFRQRLQELDADLNAGFLDQDQYAAARRDLERDLLHDLDGNAAATPDSTPSSAVSRWLLAVALAIGVPALTVFMYLELGDQGIIPRLETAASQPASAENQEAASMEMLVQRLEERLQADPANVEGWLMLGRTYLATDQMEKGLQAIEKAYALAPQRVDVMLSYAQALSAASPTKSLAGRPTELIRAALAQEPDNQVARWLGGMIDYQGGRIDTAIVTWQKILDEMDPASDEAKNLGQMIADARREAGLSSAAATTEPAATESPAPKAASDQTGAIAAPAGASVAVEVSLDPGIAAQAGPDDSLFIFARAASGSAMPLAAKRLQVKDLPQTVTLDDSMAMMPNRRLSDVTEVVIGARVSKTGDAMAQTGDLEGETGTIRLGTDSTVAVTINRVRP</sequence>
<dbReference type="PANTHER" id="PTHR47870">
    <property type="entry name" value="CYTOCHROME C-TYPE BIOGENESIS PROTEIN CCMH"/>
    <property type="match status" value="1"/>
</dbReference>
<dbReference type="InterPro" id="IPR017560">
    <property type="entry name" value="Cyt_c_biogenesis_CcmI"/>
</dbReference>
<comment type="caution">
    <text evidence="10">The sequence shown here is derived from an EMBL/GenBank/DDBJ whole genome shotgun (WGS) entry which is preliminary data.</text>
</comment>
<feature type="compositionally biased region" description="Low complexity" evidence="6">
    <location>
        <begin position="289"/>
        <end position="309"/>
    </location>
</feature>
<comment type="subcellular location">
    <subcellularLocation>
        <location evidence="1">Cell envelope</location>
    </subcellularLocation>
</comment>
<evidence type="ECO:0000259" key="9">
    <source>
        <dbReference type="Pfam" id="PF23914"/>
    </source>
</evidence>
<feature type="domain" description="Cytochrome c-type biogenesis protein H TPR" evidence="9">
    <location>
        <begin position="136"/>
        <end position="270"/>
    </location>
</feature>
<evidence type="ECO:0000313" key="11">
    <source>
        <dbReference type="Proteomes" id="UP000295717"/>
    </source>
</evidence>
<proteinExistence type="predicted"/>
<name>A0A4R3MW64_9GAMM</name>
<evidence type="ECO:0000259" key="8">
    <source>
        <dbReference type="Pfam" id="PF23892"/>
    </source>
</evidence>
<keyword evidence="3" id="KW-0201">Cytochrome c-type biogenesis</keyword>